<organism evidence="3 4">
    <name type="scientific">Prevotella veroralis F0319</name>
    <dbReference type="NCBI Taxonomy" id="649761"/>
    <lineage>
        <taxon>Bacteria</taxon>
        <taxon>Pseudomonadati</taxon>
        <taxon>Bacteroidota</taxon>
        <taxon>Bacteroidia</taxon>
        <taxon>Bacteroidales</taxon>
        <taxon>Prevotellaceae</taxon>
        <taxon>Prevotella</taxon>
    </lineage>
</organism>
<dbReference type="HOGENOM" id="CLU_020473_1_0_10"/>
<dbReference type="Pfam" id="PF06580">
    <property type="entry name" value="His_kinase"/>
    <property type="match status" value="1"/>
</dbReference>
<dbReference type="OrthoDB" id="9809908at2"/>
<feature type="transmembrane region" description="Helical" evidence="1">
    <location>
        <begin position="20"/>
        <end position="41"/>
    </location>
</feature>
<keyword evidence="3" id="KW-0808">Transferase</keyword>
<evidence type="ECO:0000259" key="2">
    <source>
        <dbReference type="Pfam" id="PF06580"/>
    </source>
</evidence>
<keyword evidence="1" id="KW-0472">Membrane</keyword>
<proteinExistence type="predicted"/>
<comment type="caution">
    <text evidence="3">The sequence shown here is derived from an EMBL/GenBank/DDBJ whole genome shotgun (WGS) entry which is preliminary data.</text>
</comment>
<feature type="domain" description="Signal transduction histidine kinase internal region" evidence="2">
    <location>
        <begin position="165"/>
        <end position="242"/>
    </location>
</feature>
<dbReference type="PANTHER" id="PTHR34220:SF7">
    <property type="entry name" value="SENSOR HISTIDINE KINASE YPDA"/>
    <property type="match status" value="1"/>
</dbReference>
<feature type="transmembrane region" description="Helical" evidence="1">
    <location>
        <begin position="53"/>
        <end position="78"/>
    </location>
</feature>
<dbReference type="RefSeq" id="WP_004383073.1">
    <property type="nucleotide sequence ID" value="NZ_GG698713.1"/>
</dbReference>
<name>C9MP69_9BACT</name>
<sequence length="355" mass="41506">MKVLKRFKLQPLRRYNLSILGAQVGVYAALVSIWTLVTMLIEHDINTIQESIRINALVLFLLLIVFMVNFYLLVPYFFEAKDRIKQWIFWIINLVFIILWDKQFFNIYNATLPSDTTRIGFYQFGVLWMILNYAMVVAAIFVRYYIRHNALKRQLREQKQKMTEAELAWLKNQLNPHFLFNTLNNIASLTQTSPANAQRAIGQLSELLRYTLYATQPKEVSLMGEIAFIKNYINLMRLRSGANVEITSQFTIQNSQLLIAPLLFLTPVENAFKHGISATNPSFIHISIIEEDGNIIFLSENSNYPKNATDKSGKGIGLENMYRRLELIYPRHYRIHQVIDRNIYRTKITITPFEH</sequence>
<keyword evidence="4" id="KW-1185">Reference proteome</keyword>
<reference evidence="3 4" key="1">
    <citation type="submission" date="2009-09" db="EMBL/GenBank/DDBJ databases">
        <authorList>
            <person name="Weinstock G."/>
            <person name="Sodergren E."/>
            <person name="Clifton S."/>
            <person name="Fulton L."/>
            <person name="Fulton B."/>
            <person name="Courtney L."/>
            <person name="Fronick C."/>
            <person name="Harrison M."/>
            <person name="Strong C."/>
            <person name="Farmer C."/>
            <person name="Delahaunty K."/>
            <person name="Markovic C."/>
            <person name="Hall O."/>
            <person name="Minx P."/>
            <person name="Tomlinson C."/>
            <person name="Mitreva M."/>
            <person name="Nelson J."/>
            <person name="Hou S."/>
            <person name="Wollam A."/>
            <person name="Pepin K.H."/>
            <person name="Johnson M."/>
            <person name="Bhonagiri V."/>
            <person name="Nash W.E."/>
            <person name="Warren W."/>
            <person name="Chinwalla A."/>
            <person name="Mardis E.R."/>
            <person name="Wilson R.K."/>
        </authorList>
    </citation>
    <scope>NUCLEOTIDE SEQUENCE [LARGE SCALE GENOMIC DNA]</scope>
    <source>
        <strain evidence="3 4">F0319</strain>
    </source>
</reference>
<dbReference type="eggNOG" id="COG2972">
    <property type="taxonomic scope" value="Bacteria"/>
</dbReference>
<dbReference type="PANTHER" id="PTHR34220">
    <property type="entry name" value="SENSOR HISTIDINE KINASE YPDA"/>
    <property type="match status" value="1"/>
</dbReference>
<keyword evidence="1" id="KW-0812">Transmembrane</keyword>
<protein>
    <submittedName>
        <fullName evidence="3">Histidine kinase</fullName>
    </submittedName>
</protein>
<gene>
    <name evidence="3" type="ORF">HMPREF0973_01407</name>
</gene>
<evidence type="ECO:0000313" key="3">
    <source>
        <dbReference type="EMBL" id="EEX18872.1"/>
    </source>
</evidence>
<keyword evidence="1" id="KW-1133">Transmembrane helix</keyword>
<dbReference type="STRING" id="649761.HMPREF0973_01407"/>
<dbReference type="Proteomes" id="UP000003327">
    <property type="component" value="Unassembled WGS sequence"/>
</dbReference>
<dbReference type="InterPro" id="IPR010559">
    <property type="entry name" value="Sig_transdc_His_kin_internal"/>
</dbReference>
<evidence type="ECO:0000256" key="1">
    <source>
        <dbReference type="SAM" id="Phobius"/>
    </source>
</evidence>
<feature type="transmembrane region" description="Helical" evidence="1">
    <location>
        <begin position="125"/>
        <end position="146"/>
    </location>
</feature>
<keyword evidence="3" id="KW-0418">Kinase</keyword>
<dbReference type="GO" id="GO:0016020">
    <property type="term" value="C:membrane"/>
    <property type="evidence" value="ECO:0007669"/>
    <property type="project" value="InterPro"/>
</dbReference>
<feature type="transmembrane region" description="Helical" evidence="1">
    <location>
        <begin position="87"/>
        <end position="105"/>
    </location>
</feature>
<dbReference type="GO" id="GO:0000155">
    <property type="term" value="F:phosphorelay sensor kinase activity"/>
    <property type="evidence" value="ECO:0007669"/>
    <property type="project" value="InterPro"/>
</dbReference>
<dbReference type="EMBL" id="ACVA01000031">
    <property type="protein sequence ID" value="EEX18872.1"/>
    <property type="molecule type" value="Genomic_DNA"/>
</dbReference>
<accession>C9MP69</accession>
<dbReference type="AlphaFoldDB" id="C9MP69"/>
<evidence type="ECO:0000313" key="4">
    <source>
        <dbReference type="Proteomes" id="UP000003327"/>
    </source>
</evidence>
<dbReference type="InterPro" id="IPR050640">
    <property type="entry name" value="Bact_2-comp_sensor_kinase"/>
</dbReference>